<accession>A0A246EE87</accession>
<evidence type="ECO:0008006" key="3">
    <source>
        <dbReference type="Google" id="ProtNLM"/>
    </source>
</evidence>
<dbReference type="AlphaFoldDB" id="A0A246EE87"/>
<reference evidence="1 2" key="1">
    <citation type="submission" date="2017-05" db="EMBL/GenBank/DDBJ databases">
        <title>Genome sequencing of Fusobacterium nucleatum subsp. polymorphum KCOM 1001 (=ChDC F119).</title>
        <authorList>
            <person name="Kook J.-K."/>
            <person name="Park S.-N."/>
            <person name="Lim Y.K."/>
            <person name="Roh H."/>
        </authorList>
    </citation>
    <scope>NUCLEOTIDE SEQUENCE [LARGE SCALE GENOMIC DNA]</scope>
    <source>
        <strain evidence="1 2">KCOM 1001</strain>
    </source>
</reference>
<evidence type="ECO:0000313" key="1">
    <source>
        <dbReference type="EMBL" id="OWP24949.1"/>
    </source>
</evidence>
<dbReference type="RefSeq" id="WP_088387911.1">
    <property type="nucleotide sequence ID" value="NZ_CP056004.1"/>
</dbReference>
<proteinExistence type="predicted"/>
<sequence>MYKKDEVNLKSKEFWNFLEYKNKFATAEYYKHLKTFLDKNDYKKLFRVLKYSDILLKSDKEIKDIEDFILKNYSLKSWNLFLNLKNKKKIKDFFKEIKILKQVYSEISKKIENICKNEFIIFNYINKKLKEINDDLIRKGYTTNKDLDNKESLILILNKFLKEKLKKEGTLKYIENIDFNVLTIYKDYNILQDLYNFDYLTDIWKYSNLKIKNNYFIEIGEFGQNKIISQYLFLKKKEEKAKSSSYYEEFLYSQIKEYFYIEDTSQEYLKIPLKYWIKAHLLLIYDVQNSTNIIKKYHNKDEILKLLTKSVSNKHINKKIKDPKLYNFMSKLLLEPIPREKAEIILNKFIFTQNSKDLYDSPIIEHEKGYIILPQILLGIDFSRALFSIISNSNEGNIEQKGLNLENTVQKMIEKEFSKFEHNKKGKFNRQDYELDFVYKYNDELIFLEIKTQKQPENYYDFYRCVNDLNKYINKFNRNVECYKSNDDKEKKFFKQDYKNIKKIFISNVTYNISSIRDVFIVDEDDFFEFFNKEKNYSFSNLIEKKELKILEIKSNIGSRETIFSQKYNGIKGIINYCIKD</sequence>
<evidence type="ECO:0000313" key="2">
    <source>
        <dbReference type="Proteomes" id="UP000197470"/>
    </source>
</evidence>
<protein>
    <recommendedName>
        <fullName evidence="3">NERD domain-containing protein</fullName>
    </recommendedName>
</protein>
<dbReference type="Proteomes" id="UP000197470">
    <property type="component" value="Unassembled WGS sequence"/>
</dbReference>
<comment type="caution">
    <text evidence="1">The sequence shown here is derived from an EMBL/GenBank/DDBJ whole genome shotgun (WGS) entry which is preliminary data.</text>
</comment>
<organism evidence="1 2">
    <name type="scientific">Fusobacterium nucleatum subsp. polymorphum</name>
    <name type="common">Fusobacterium polymorphum</name>
    <dbReference type="NCBI Taxonomy" id="76857"/>
    <lineage>
        <taxon>Bacteria</taxon>
        <taxon>Fusobacteriati</taxon>
        <taxon>Fusobacteriota</taxon>
        <taxon>Fusobacteriia</taxon>
        <taxon>Fusobacteriales</taxon>
        <taxon>Fusobacteriaceae</taxon>
        <taxon>Fusobacterium</taxon>
    </lineage>
</organism>
<gene>
    <name evidence="1" type="ORF">CA839_02815</name>
</gene>
<dbReference type="EMBL" id="NHRT01000001">
    <property type="protein sequence ID" value="OWP24949.1"/>
    <property type="molecule type" value="Genomic_DNA"/>
</dbReference>
<name>A0A246EE87_FUSNP</name>